<name>A0A843V8V6_COLES</name>
<gene>
    <name evidence="4" type="ORF">Taro_021660</name>
</gene>
<dbReference type="InterPro" id="IPR008906">
    <property type="entry name" value="HATC_C_dom"/>
</dbReference>
<dbReference type="OrthoDB" id="684824at2759"/>
<evidence type="ECO:0000259" key="3">
    <source>
        <dbReference type="Pfam" id="PF14372"/>
    </source>
</evidence>
<dbReference type="PANTHER" id="PTHR46481">
    <property type="entry name" value="ZINC FINGER BED DOMAIN-CONTAINING PROTEIN 4"/>
    <property type="match status" value="1"/>
</dbReference>
<feature type="domain" description="HAT C-terminal dimerisation" evidence="2">
    <location>
        <begin position="460"/>
        <end position="521"/>
    </location>
</feature>
<organism evidence="4 5">
    <name type="scientific">Colocasia esculenta</name>
    <name type="common">Wild taro</name>
    <name type="synonym">Arum esculentum</name>
    <dbReference type="NCBI Taxonomy" id="4460"/>
    <lineage>
        <taxon>Eukaryota</taxon>
        <taxon>Viridiplantae</taxon>
        <taxon>Streptophyta</taxon>
        <taxon>Embryophyta</taxon>
        <taxon>Tracheophyta</taxon>
        <taxon>Spermatophyta</taxon>
        <taxon>Magnoliopsida</taxon>
        <taxon>Liliopsida</taxon>
        <taxon>Araceae</taxon>
        <taxon>Aroideae</taxon>
        <taxon>Colocasieae</taxon>
        <taxon>Colocasia</taxon>
    </lineage>
</organism>
<feature type="domain" description="hAT-like transposase RNase-H fold" evidence="3">
    <location>
        <begin position="379"/>
        <end position="458"/>
    </location>
</feature>
<dbReference type="InterPro" id="IPR025525">
    <property type="entry name" value="hAT-like_transposase_RNase-H"/>
</dbReference>
<dbReference type="Pfam" id="PF14372">
    <property type="entry name" value="hAT-like_RNase-H"/>
    <property type="match status" value="1"/>
</dbReference>
<protein>
    <recommendedName>
        <fullName evidence="6">BED-type domain-containing protein</fullName>
    </recommendedName>
</protein>
<evidence type="ECO:0000313" key="4">
    <source>
        <dbReference type="EMBL" id="MQL89083.1"/>
    </source>
</evidence>
<evidence type="ECO:0000259" key="2">
    <source>
        <dbReference type="Pfam" id="PF05699"/>
    </source>
</evidence>
<keyword evidence="1" id="KW-0238">DNA-binding</keyword>
<dbReference type="SMART" id="SM00614">
    <property type="entry name" value="ZnF_BED"/>
    <property type="match status" value="1"/>
</dbReference>
<dbReference type="Proteomes" id="UP000652761">
    <property type="component" value="Unassembled WGS sequence"/>
</dbReference>
<dbReference type="AlphaFoldDB" id="A0A843V8V6"/>
<dbReference type="SUPFAM" id="SSF53098">
    <property type="entry name" value="Ribonuclease H-like"/>
    <property type="match status" value="1"/>
</dbReference>
<dbReference type="PANTHER" id="PTHR46481:SF11">
    <property type="entry name" value="ZINC FINGER BED DOMAIN-CONTAINING PROTEIN RICESLEEPER 2-LIKE"/>
    <property type="match status" value="1"/>
</dbReference>
<keyword evidence="5" id="KW-1185">Reference proteome</keyword>
<comment type="caution">
    <text evidence="4">The sequence shown here is derived from an EMBL/GenBank/DDBJ whole genome shotgun (WGS) entry which is preliminary data.</text>
</comment>
<dbReference type="Pfam" id="PF05699">
    <property type="entry name" value="Dimer_Tnp_hAT"/>
    <property type="match status" value="1"/>
</dbReference>
<evidence type="ECO:0008006" key="6">
    <source>
        <dbReference type="Google" id="ProtNLM"/>
    </source>
</evidence>
<dbReference type="GO" id="GO:0003677">
    <property type="term" value="F:DNA binding"/>
    <property type="evidence" value="ECO:0007669"/>
    <property type="project" value="UniProtKB-KW"/>
</dbReference>
<dbReference type="GO" id="GO:0046983">
    <property type="term" value="F:protein dimerization activity"/>
    <property type="evidence" value="ECO:0007669"/>
    <property type="project" value="InterPro"/>
</dbReference>
<evidence type="ECO:0000256" key="1">
    <source>
        <dbReference type="ARBA" id="ARBA00023125"/>
    </source>
</evidence>
<dbReference type="InterPro" id="IPR052035">
    <property type="entry name" value="ZnF_BED_domain_contain"/>
</dbReference>
<accession>A0A843V8V6</accession>
<dbReference type="InterPro" id="IPR012337">
    <property type="entry name" value="RNaseH-like_sf"/>
</dbReference>
<sequence length="717" mass="81910">MASASENIDFGAENIDKGKKLRSLVWIHFERVTNEDGSVVAICHYCQKHLVGNSSSGTKHLNNHVIHCPEAQALKKSRGETEPIVGGGEFENPPFVFDNEKSREDFAKMVILHQYPFAMIEHAIFRPFLKNVQPELQLLSRNIVKSDCIKLYTKEKEKVLFSLESLSCRVSLTLDMWTSIGNDGYMCLTCHYIDNDWNLRKIFLNIEYVEAPHGHKVLTKNIHKKIFSIVLDNVSANNKAVKMLLNDPTFTQCLPLDGSWFHLRCSANILNLICQDGLKKVEKAARFEVGLKKFLILDVSTRWNSTYLMLERAAEFEKVFSCLQLYDSSYPYAHSVCNDSTSWSPAKDPRRLHRHPWIRRPERVAARPSGVPGGGPGDICIILVSLKQWSVHDESFISLMASPMLLKFDKYWRKTNTLLAIATILDPRFKMFMVRYFFENIYGDEAEEKIEEVKVGLQQPAKPEDDFDILKWWKSNSLKYLILSSMARDVLATPVTGSRVINKYRSSLDATTVQALICTENLLWDDVSSFDISEEDALSSIFASSKIIDENEDEILKVPYDDAFVGVRRVLIAETVETGDIVLWLPLFWLIVSMRTTCRVRDGCANVDRRIATGSRVTTWSQHGDTLRCQPSCIFKKPWKNRAFTSSARPGEVLLMGFLAIRARGPWLVVFLPRGSRVELEKRRVIARFGVLHQSREILPFSFVESLCVCRVMCLQL</sequence>
<proteinExistence type="predicted"/>
<evidence type="ECO:0000313" key="5">
    <source>
        <dbReference type="Proteomes" id="UP000652761"/>
    </source>
</evidence>
<dbReference type="EMBL" id="NMUH01001116">
    <property type="protein sequence ID" value="MQL89083.1"/>
    <property type="molecule type" value="Genomic_DNA"/>
</dbReference>
<reference evidence="4" key="1">
    <citation type="submission" date="2017-07" db="EMBL/GenBank/DDBJ databases">
        <title>Taro Niue Genome Assembly and Annotation.</title>
        <authorList>
            <person name="Atibalentja N."/>
            <person name="Keating K."/>
            <person name="Fields C.J."/>
        </authorList>
    </citation>
    <scope>NUCLEOTIDE SEQUENCE</scope>
    <source>
        <strain evidence="4">Niue_2</strain>
        <tissue evidence="4">Leaf</tissue>
    </source>
</reference>